<comment type="caution">
    <text evidence="4">The sequence shown here is derived from an EMBL/GenBank/DDBJ whole genome shotgun (WGS) entry which is preliminary data.</text>
</comment>
<organism evidence="4 5">
    <name type="scientific">Vitis vinifera</name>
    <name type="common">Grape</name>
    <dbReference type="NCBI Taxonomy" id="29760"/>
    <lineage>
        <taxon>Eukaryota</taxon>
        <taxon>Viridiplantae</taxon>
        <taxon>Streptophyta</taxon>
        <taxon>Embryophyta</taxon>
        <taxon>Tracheophyta</taxon>
        <taxon>Spermatophyta</taxon>
        <taxon>Magnoliopsida</taxon>
        <taxon>eudicotyledons</taxon>
        <taxon>Gunneridae</taxon>
        <taxon>Pentapetalae</taxon>
        <taxon>rosids</taxon>
        <taxon>Vitales</taxon>
        <taxon>Vitaceae</taxon>
        <taxon>Viteae</taxon>
        <taxon>Vitis</taxon>
    </lineage>
</organism>
<dbReference type="Proteomes" id="UP000288805">
    <property type="component" value="Unassembled WGS sequence"/>
</dbReference>
<reference evidence="4 5" key="1">
    <citation type="journal article" date="2018" name="PLoS Genet.">
        <title>Population sequencing reveals clonal diversity and ancestral inbreeding in the grapevine cultivar Chardonnay.</title>
        <authorList>
            <person name="Roach M.J."/>
            <person name="Johnson D.L."/>
            <person name="Bohlmann J."/>
            <person name="van Vuuren H.J."/>
            <person name="Jones S.J."/>
            <person name="Pretorius I.S."/>
            <person name="Schmidt S.A."/>
            <person name="Borneman A.R."/>
        </authorList>
    </citation>
    <scope>NUCLEOTIDE SEQUENCE [LARGE SCALE GENOMIC DNA]</scope>
    <source>
        <strain evidence="5">cv. Chardonnay</strain>
        <tissue evidence="4">Leaf</tissue>
    </source>
</reference>
<evidence type="ECO:0000256" key="2">
    <source>
        <dbReference type="ARBA" id="ARBA00022737"/>
    </source>
</evidence>
<evidence type="ECO:0000313" key="5">
    <source>
        <dbReference type="Proteomes" id="UP000288805"/>
    </source>
</evidence>
<dbReference type="InterPro" id="IPR013210">
    <property type="entry name" value="LRR_N_plant-typ"/>
</dbReference>
<evidence type="ECO:0000259" key="3">
    <source>
        <dbReference type="Pfam" id="PF08263"/>
    </source>
</evidence>
<dbReference type="Pfam" id="PF08263">
    <property type="entry name" value="LRRNT_2"/>
    <property type="match status" value="1"/>
</dbReference>
<dbReference type="InterPro" id="IPR032675">
    <property type="entry name" value="LRR_dom_sf"/>
</dbReference>
<gene>
    <name evidence="4" type="ORF">CK203_098672</name>
</gene>
<accession>A0A438CM75</accession>
<dbReference type="Gene3D" id="3.80.10.10">
    <property type="entry name" value="Ribonuclease Inhibitor"/>
    <property type="match status" value="1"/>
</dbReference>
<evidence type="ECO:0000313" key="4">
    <source>
        <dbReference type="EMBL" id="RVW24316.1"/>
    </source>
</evidence>
<dbReference type="EMBL" id="QGNW01002175">
    <property type="protein sequence ID" value="RVW24316.1"/>
    <property type="molecule type" value="Genomic_DNA"/>
</dbReference>
<protein>
    <recommendedName>
        <fullName evidence="3">Leucine-rich repeat-containing N-terminal plant-type domain-containing protein</fullName>
    </recommendedName>
</protein>
<proteinExistence type="predicted"/>
<sequence length="64" mass="7411">MLTDPSGRLSSWVREDCCKWRGVSYYNRTGRVIKLKLGNPFPNNFRTMEQLASWAVRSILLCST</sequence>
<dbReference type="AlphaFoldDB" id="A0A438CM75"/>
<keyword evidence="1" id="KW-0433">Leucine-rich repeat</keyword>
<feature type="domain" description="Leucine-rich repeat-containing N-terminal plant-type" evidence="3">
    <location>
        <begin position="2"/>
        <end position="24"/>
    </location>
</feature>
<name>A0A438CM75_VITVI</name>
<evidence type="ECO:0000256" key="1">
    <source>
        <dbReference type="ARBA" id="ARBA00022614"/>
    </source>
</evidence>
<keyword evidence="2" id="KW-0677">Repeat</keyword>